<feature type="region of interest" description="Disordered" evidence="1">
    <location>
        <begin position="37"/>
        <end position="431"/>
    </location>
</feature>
<feature type="compositionally biased region" description="Polar residues" evidence="1">
    <location>
        <begin position="57"/>
        <end position="66"/>
    </location>
</feature>
<dbReference type="OrthoDB" id="6022699at2759"/>
<keyword evidence="4" id="KW-1185">Reference proteome</keyword>
<evidence type="ECO:0000313" key="3">
    <source>
        <dbReference type="EMBL" id="CAD7621355.1"/>
    </source>
</evidence>
<organism evidence="3">
    <name type="scientific">Medioppia subpectinata</name>
    <dbReference type="NCBI Taxonomy" id="1979941"/>
    <lineage>
        <taxon>Eukaryota</taxon>
        <taxon>Metazoa</taxon>
        <taxon>Ecdysozoa</taxon>
        <taxon>Arthropoda</taxon>
        <taxon>Chelicerata</taxon>
        <taxon>Arachnida</taxon>
        <taxon>Acari</taxon>
        <taxon>Acariformes</taxon>
        <taxon>Sarcoptiformes</taxon>
        <taxon>Oribatida</taxon>
        <taxon>Brachypylina</taxon>
        <taxon>Oppioidea</taxon>
        <taxon>Oppiidae</taxon>
        <taxon>Medioppia</taxon>
    </lineage>
</organism>
<proteinExistence type="predicted"/>
<evidence type="ECO:0000313" key="4">
    <source>
        <dbReference type="Proteomes" id="UP000759131"/>
    </source>
</evidence>
<feature type="compositionally biased region" description="Basic and acidic residues" evidence="1">
    <location>
        <begin position="90"/>
        <end position="115"/>
    </location>
</feature>
<dbReference type="EMBL" id="OC855153">
    <property type="protein sequence ID" value="CAD7621355.1"/>
    <property type="molecule type" value="Genomic_DNA"/>
</dbReference>
<feature type="compositionally biased region" description="Basic and acidic residues" evidence="1">
    <location>
        <begin position="276"/>
        <end position="304"/>
    </location>
</feature>
<dbReference type="Pfam" id="PF04774">
    <property type="entry name" value="HABP4_PAI-RBP1"/>
    <property type="match status" value="1"/>
</dbReference>
<feature type="compositionally biased region" description="Basic and acidic residues" evidence="1">
    <location>
        <begin position="67"/>
        <end position="81"/>
    </location>
</feature>
<feature type="compositionally biased region" description="Gly residues" evidence="1">
    <location>
        <begin position="178"/>
        <end position="193"/>
    </location>
</feature>
<dbReference type="PANTHER" id="PTHR12299:SF17">
    <property type="entry name" value="AT19571P-RELATED"/>
    <property type="match status" value="1"/>
</dbReference>
<dbReference type="Proteomes" id="UP000759131">
    <property type="component" value="Unassembled WGS sequence"/>
</dbReference>
<feature type="compositionally biased region" description="Basic and acidic residues" evidence="1">
    <location>
        <begin position="318"/>
        <end position="367"/>
    </location>
</feature>
<feature type="compositionally biased region" description="Basic and acidic residues" evidence="1">
    <location>
        <begin position="122"/>
        <end position="131"/>
    </location>
</feature>
<sequence>MESSYGIGVKNRYAVFIGDEEDDPLTIVAKSEEKLKTTTAATDKHSSANRSVKALNDSKTNHQNIISKDKTQKDSLIKSKTTEGLQSLSKNKDITKGDSNRINRQKTDRNQRPRDVNQTGDKPNHINDRQNRPPRAFNNDQKDIDDQKNQRNRDERFGGNTNEIRRERSDSDRRGGRGGRSSGPRTGGRGGGRFGDDQRRGKRDLDRHSGSDKAGVKAVDKRDGGGAHNWGKIDDFSTREELNADNQDMADKSADETTLEVNDSNVENDGNPNDESVPKEEAPKEMTLEEYKQQLEEQREEDPRKGRHKQILDIEINFSRDEGRDFPRRGDGRRGGRDRRSDDRGGERAERGGERPERSDRPERDGMRGGGGGGERRGGGGDRGERGAARGSRGGDRSFGDRNRIRRPRDPKEQTAPKVDDWNDFPSLSTA</sequence>
<feature type="domain" description="Hyaluronan/mRNA-binding protein" evidence="2">
    <location>
        <begin position="201"/>
        <end position="306"/>
    </location>
</feature>
<evidence type="ECO:0000256" key="1">
    <source>
        <dbReference type="SAM" id="MobiDB-lite"/>
    </source>
</evidence>
<dbReference type="InterPro" id="IPR006861">
    <property type="entry name" value="HABP4_PAIRBP1-bd"/>
</dbReference>
<accession>A0A7R9PV03</accession>
<feature type="compositionally biased region" description="Basic and acidic residues" evidence="1">
    <location>
        <begin position="37"/>
        <end position="46"/>
    </location>
</feature>
<dbReference type="PANTHER" id="PTHR12299">
    <property type="entry name" value="HYALURONIC ACID-BINDING PROTEIN 4"/>
    <property type="match status" value="1"/>
</dbReference>
<dbReference type="EMBL" id="CAJPIZ010000578">
    <property type="protein sequence ID" value="CAG2101785.1"/>
    <property type="molecule type" value="Genomic_DNA"/>
</dbReference>
<feature type="compositionally biased region" description="Basic and acidic residues" evidence="1">
    <location>
        <begin position="140"/>
        <end position="175"/>
    </location>
</feature>
<dbReference type="GO" id="GO:0005737">
    <property type="term" value="C:cytoplasm"/>
    <property type="evidence" value="ECO:0007669"/>
    <property type="project" value="TreeGrafter"/>
</dbReference>
<protein>
    <recommendedName>
        <fullName evidence="2">Hyaluronan/mRNA-binding protein domain-containing protein</fullName>
    </recommendedName>
</protein>
<feature type="compositionally biased region" description="Polar residues" evidence="1">
    <location>
        <begin position="259"/>
        <end position="274"/>
    </location>
</feature>
<dbReference type="AlphaFoldDB" id="A0A7R9PV03"/>
<dbReference type="GO" id="GO:0003723">
    <property type="term" value="F:RNA binding"/>
    <property type="evidence" value="ECO:0007669"/>
    <property type="project" value="InterPro"/>
</dbReference>
<dbReference type="GO" id="GO:0005634">
    <property type="term" value="C:nucleus"/>
    <property type="evidence" value="ECO:0007669"/>
    <property type="project" value="TreeGrafter"/>
</dbReference>
<feature type="compositionally biased region" description="Basic and acidic residues" evidence="1">
    <location>
        <begin position="374"/>
        <end position="421"/>
    </location>
</feature>
<gene>
    <name evidence="3" type="ORF">OSB1V03_LOCUS1826</name>
</gene>
<dbReference type="InterPro" id="IPR039764">
    <property type="entry name" value="HABP4/SERBP1-like"/>
</dbReference>
<evidence type="ECO:0000259" key="2">
    <source>
        <dbReference type="SMART" id="SM01233"/>
    </source>
</evidence>
<feature type="compositionally biased region" description="Basic and acidic residues" evidence="1">
    <location>
        <begin position="194"/>
        <end position="242"/>
    </location>
</feature>
<dbReference type="SMART" id="SM01233">
    <property type="entry name" value="HABP4_PAI-RBP1"/>
    <property type="match status" value="1"/>
</dbReference>
<name>A0A7R9PV03_9ACAR</name>
<reference evidence="3" key="1">
    <citation type="submission" date="2020-11" db="EMBL/GenBank/DDBJ databases">
        <authorList>
            <person name="Tran Van P."/>
        </authorList>
    </citation>
    <scope>NUCLEOTIDE SEQUENCE</scope>
</reference>